<dbReference type="AlphaFoldDB" id="A0A699U493"/>
<sequence>MERIDAMDVNENVPIKVKHEVVVFTKASYWEYCEPYMRFSTPCEVEGNQAWVAELNMAYHDTYISEDMLNILGYMRLDYGDYGRKMVKEI</sequence>
<organism evidence="1">
    <name type="scientific">Tanacetum cinerariifolium</name>
    <name type="common">Dalmatian daisy</name>
    <name type="synonym">Chrysanthemum cinerariifolium</name>
    <dbReference type="NCBI Taxonomy" id="118510"/>
    <lineage>
        <taxon>Eukaryota</taxon>
        <taxon>Viridiplantae</taxon>
        <taxon>Streptophyta</taxon>
        <taxon>Embryophyta</taxon>
        <taxon>Tracheophyta</taxon>
        <taxon>Spermatophyta</taxon>
        <taxon>Magnoliopsida</taxon>
        <taxon>eudicotyledons</taxon>
        <taxon>Gunneridae</taxon>
        <taxon>Pentapetalae</taxon>
        <taxon>asterids</taxon>
        <taxon>campanulids</taxon>
        <taxon>Asterales</taxon>
        <taxon>Asteraceae</taxon>
        <taxon>Asteroideae</taxon>
        <taxon>Anthemideae</taxon>
        <taxon>Anthemidinae</taxon>
        <taxon>Tanacetum</taxon>
    </lineage>
</organism>
<reference evidence="1" key="1">
    <citation type="journal article" date="2019" name="Sci. Rep.">
        <title>Draft genome of Tanacetum cinerariifolium, the natural source of mosquito coil.</title>
        <authorList>
            <person name="Yamashiro T."/>
            <person name="Shiraishi A."/>
            <person name="Satake H."/>
            <person name="Nakayama K."/>
        </authorList>
    </citation>
    <scope>NUCLEOTIDE SEQUENCE</scope>
</reference>
<dbReference type="EMBL" id="BKCJ011296530">
    <property type="protein sequence ID" value="GFD16921.1"/>
    <property type="molecule type" value="Genomic_DNA"/>
</dbReference>
<comment type="caution">
    <text evidence="1">The sequence shown here is derived from an EMBL/GenBank/DDBJ whole genome shotgun (WGS) entry which is preliminary data.</text>
</comment>
<name>A0A699U493_TANCI</name>
<gene>
    <name evidence="1" type="ORF">Tci_888890</name>
</gene>
<accession>A0A699U493</accession>
<evidence type="ECO:0000313" key="1">
    <source>
        <dbReference type="EMBL" id="GFD16921.1"/>
    </source>
</evidence>
<proteinExistence type="predicted"/>
<protein>
    <submittedName>
        <fullName evidence="1">Uncharacterized protein</fullName>
    </submittedName>
</protein>